<reference evidence="1" key="1">
    <citation type="journal article" date="2019" name="bioRxiv">
        <title>The Genome of the Zebra Mussel, Dreissena polymorpha: A Resource for Invasive Species Research.</title>
        <authorList>
            <person name="McCartney M.A."/>
            <person name="Auch B."/>
            <person name="Kono T."/>
            <person name="Mallez S."/>
            <person name="Zhang Y."/>
            <person name="Obille A."/>
            <person name="Becker A."/>
            <person name="Abrahante J.E."/>
            <person name="Garbe J."/>
            <person name="Badalamenti J.P."/>
            <person name="Herman A."/>
            <person name="Mangelson H."/>
            <person name="Liachko I."/>
            <person name="Sullivan S."/>
            <person name="Sone E.D."/>
            <person name="Koren S."/>
            <person name="Silverstein K.A.T."/>
            <person name="Beckman K.B."/>
            <person name="Gohl D.M."/>
        </authorList>
    </citation>
    <scope>NUCLEOTIDE SEQUENCE</scope>
    <source>
        <strain evidence="1">Duluth1</strain>
        <tissue evidence="1">Whole animal</tissue>
    </source>
</reference>
<organism evidence="1 2">
    <name type="scientific">Dreissena polymorpha</name>
    <name type="common">Zebra mussel</name>
    <name type="synonym">Mytilus polymorpha</name>
    <dbReference type="NCBI Taxonomy" id="45954"/>
    <lineage>
        <taxon>Eukaryota</taxon>
        <taxon>Metazoa</taxon>
        <taxon>Spiralia</taxon>
        <taxon>Lophotrochozoa</taxon>
        <taxon>Mollusca</taxon>
        <taxon>Bivalvia</taxon>
        <taxon>Autobranchia</taxon>
        <taxon>Heteroconchia</taxon>
        <taxon>Euheterodonta</taxon>
        <taxon>Imparidentia</taxon>
        <taxon>Neoheterodontei</taxon>
        <taxon>Myida</taxon>
        <taxon>Dreissenoidea</taxon>
        <taxon>Dreissenidae</taxon>
        <taxon>Dreissena</taxon>
    </lineage>
</organism>
<accession>A0A9D4IHM7</accession>
<evidence type="ECO:0000313" key="1">
    <source>
        <dbReference type="EMBL" id="KAH3772852.1"/>
    </source>
</evidence>
<gene>
    <name evidence="1" type="ORF">DPMN_174199</name>
</gene>
<comment type="caution">
    <text evidence="1">The sequence shown here is derived from an EMBL/GenBank/DDBJ whole genome shotgun (WGS) entry which is preliminary data.</text>
</comment>
<protein>
    <submittedName>
        <fullName evidence="1">Uncharacterized protein</fullName>
    </submittedName>
</protein>
<sequence length="72" mass="8304">MTNDTNISEQKLVYIKTPGCRNTVSEIFGGMRKYAQGCSYIRIFTLLIAPTTIANRKYEYYLRDLTLSSELQ</sequence>
<reference evidence="1" key="2">
    <citation type="submission" date="2020-11" db="EMBL/GenBank/DDBJ databases">
        <authorList>
            <person name="McCartney M.A."/>
            <person name="Auch B."/>
            <person name="Kono T."/>
            <person name="Mallez S."/>
            <person name="Becker A."/>
            <person name="Gohl D.M."/>
            <person name="Silverstein K.A.T."/>
            <person name="Koren S."/>
            <person name="Bechman K.B."/>
            <person name="Herman A."/>
            <person name="Abrahante J.E."/>
            <person name="Garbe J."/>
        </authorList>
    </citation>
    <scope>NUCLEOTIDE SEQUENCE</scope>
    <source>
        <strain evidence="1">Duluth1</strain>
        <tissue evidence="1">Whole animal</tissue>
    </source>
</reference>
<evidence type="ECO:0000313" key="2">
    <source>
        <dbReference type="Proteomes" id="UP000828390"/>
    </source>
</evidence>
<name>A0A9D4IHM7_DREPO</name>
<proteinExistence type="predicted"/>
<keyword evidence="2" id="KW-1185">Reference proteome</keyword>
<dbReference type="Proteomes" id="UP000828390">
    <property type="component" value="Unassembled WGS sequence"/>
</dbReference>
<dbReference type="EMBL" id="JAIWYP010000009">
    <property type="protein sequence ID" value="KAH3772852.1"/>
    <property type="molecule type" value="Genomic_DNA"/>
</dbReference>
<dbReference type="AlphaFoldDB" id="A0A9D4IHM7"/>